<reference evidence="1 2" key="1">
    <citation type="journal article" date="2015" name="Genome Announc.">
        <title>Expanding the biotechnology potential of lactobacilli through comparative genomics of 213 strains and associated genera.</title>
        <authorList>
            <person name="Sun Z."/>
            <person name="Harris H.M."/>
            <person name="McCann A."/>
            <person name="Guo C."/>
            <person name="Argimon S."/>
            <person name="Zhang W."/>
            <person name="Yang X."/>
            <person name="Jeffery I.B."/>
            <person name="Cooney J.C."/>
            <person name="Kagawa T.F."/>
            <person name="Liu W."/>
            <person name="Song Y."/>
            <person name="Salvetti E."/>
            <person name="Wrobel A."/>
            <person name="Rasinkangas P."/>
            <person name="Parkhill J."/>
            <person name="Rea M.C."/>
            <person name="O'Sullivan O."/>
            <person name="Ritari J."/>
            <person name="Douillard F.P."/>
            <person name="Paul Ross R."/>
            <person name="Yang R."/>
            <person name="Briner A.E."/>
            <person name="Felis G.E."/>
            <person name="de Vos W.M."/>
            <person name="Barrangou R."/>
            <person name="Klaenhammer T.R."/>
            <person name="Caufield P.W."/>
            <person name="Cui Y."/>
            <person name="Zhang H."/>
            <person name="O'Toole P.W."/>
        </authorList>
    </citation>
    <scope>NUCLEOTIDE SEQUENCE [LARGE SCALE GENOMIC DNA]</scope>
    <source>
        <strain evidence="1 2">NBRC 103219</strain>
    </source>
</reference>
<dbReference type="Gene3D" id="3.10.20.90">
    <property type="entry name" value="Phosphatidylinositol 3-kinase Catalytic Subunit, Chain A, domain 1"/>
    <property type="match status" value="1"/>
</dbReference>
<dbReference type="Proteomes" id="UP000051886">
    <property type="component" value="Unassembled WGS sequence"/>
</dbReference>
<gene>
    <name evidence="1" type="ORF">IV66_GL001581</name>
</gene>
<dbReference type="OrthoDB" id="2190294at2"/>
<dbReference type="RefSeq" id="WP_017868719.1">
    <property type="nucleotide sequence ID" value="NZ_BJYB01000012.1"/>
</dbReference>
<protein>
    <recommendedName>
        <fullName evidence="3">Type VII secretion protein, YukD family</fullName>
    </recommendedName>
</protein>
<name>A0A0R2LCI6_9LACO</name>
<dbReference type="AlphaFoldDB" id="A0A0R2LCI6"/>
<dbReference type="InterPro" id="IPR024962">
    <property type="entry name" value="YukD-like"/>
</dbReference>
<dbReference type="EMBL" id="JQCN01000031">
    <property type="protein sequence ID" value="KRN99576.1"/>
    <property type="molecule type" value="Genomic_DNA"/>
</dbReference>
<organism evidence="1 2">
    <name type="scientific">Ligilactobacillus pobuzihii</name>
    <dbReference type="NCBI Taxonomy" id="449659"/>
    <lineage>
        <taxon>Bacteria</taxon>
        <taxon>Bacillati</taxon>
        <taxon>Bacillota</taxon>
        <taxon>Bacilli</taxon>
        <taxon>Lactobacillales</taxon>
        <taxon>Lactobacillaceae</taxon>
        <taxon>Ligilactobacillus</taxon>
    </lineage>
</organism>
<comment type="caution">
    <text evidence="1">The sequence shown here is derived from an EMBL/GenBank/DDBJ whole genome shotgun (WGS) entry which is preliminary data.</text>
</comment>
<sequence>MEKQAAIAIGLHFNERVIDLKVPTQVTIARLKDLLRDSLEILQLELPADFSLEVQNKPLRLVEYKKIVDYPLANGDQLVVKSGEKGKGVTR</sequence>
<dbReference type="STRING" id="449659.IV66_GL001581"/>
<dbReference type="PATRIC" id="fig|449659.4.peg.1609"/>
<evidence type="ECO:0008006" key="3">
    <source>
        <dbReference type="Google" id="ProtNLM"/>
    </source>
</evidence>
<proteinExistence type="predicted"/>
<keyword evidence="2" id="KW-1185">Reference proteome</keyword>
<evidence type="ECO:0000313" key="2">
    <source>
        <dbReference type="Proteomes" id="UP000051886"/>
    </source>
</evidence>
<dbReference type="Pfam" id="PF08817">
    <property type="entry name" value="YukD"/>
    <property type="match status" value="1"/>
</dbReference>
<accession>A0A0R2LCI6</accession>
<evidence type="ECO:0000313" key="1">
    <source>
        <dbReference type="EMBL" id="KRN99576.1"/>
    </source>
</evidence>